<sequence length="321" mass="35113">MPHKFNDETTAEEAASFFASEIKGKTVLVTGATWGGLGAEFARVIAKYGAGLVIVGGRKQESLDDTIKKIKEETPEANLYPLIIDLASLTSIRQAAKEVSKLPEPIDILVNNAAIVASPYSTTADGFEAHFGTNHLGPFLFTNLILPRVLASKTGDPRVVNISSEEHHCSPIRWKDVGFNAGKDYEKWQAYGQSKTANILFALELSNRYKVKGLNAFSLHPGTIETNLINHFGLEEEMKTMVDPAGKPLVSYKWKTIPQGTSTHIVAAFDPSIKDQSGSYLEDAQVNNAAANKYALDEANARELWSLSERLIGQQFDSISQ</sequence>
<dbReference type="SUPFAM" id="SSF51735">
    <property type="entry name" value="NAD(P)-binding Rossmann-fold domains"/>
    <property type="match status" value="1"/>
</dbReference>
<proteinExistence type="inferred from homology"/>
<dbReference type="InterPro" id="IPR002347">
    <property type="entry name" value="SDR_fam"/>
</dbReference>
<dbReference type="PANTHER" id="PTHR24320:SF283">
    <property type="entry name" value="RETINOL DEHYDROGENASE 11"/>
    <property type="match status" value="1"/>
</dbReference>
<protein>
    <recommendedName>
        <fullName evidence="5">Short-chain dehydrogenase</fullName>
    </recommendedName>
</protein>
<dbReference type="InterPro" id="IPR036291">
    <property type="entry name" value="NAD(P)-bd_dom_sf"/>
</dbReference>
<comment type="similarity">
    <text evidence="1">Belongs to the short-chain dehydrogenases/reductases (SDR) family.</text>
</comment>
<evidence type="ECO:0008006" key="5">
    <source>
        <dbReference type="Google" id="ProtNLM"/>
    </source>
</evidence>
<name>A0ABR2WTB7_9FUNG</name>
<dbReference type="PANTHER" id="PTHR24320">
    <property type="entry name" value="RETINOL DEHYDROGENASE"/>
    <property type="match status" value="1"/>
</dbReference>
<accession>A0ABR2WTB7</accession>
<organism evidence="3 4">
    <name type="scientific">Basidiobolus ranarum</name>
    <dbReference type="NCBI Taxonomy" id="34480"/>
    <lineage>
        <taxon>Eukaryota</taxon>
        <taxon>Fungi</taxon>
        <taxon>Fungi incertae sedis</taxon>
        <taxon>Zoopagomycota</taxon>
        <taxon>Entomophthoromycotina</taxon>
        <taxon>Basidiobolomycetes</taxon>
        <taxon>Basidiobolales</taxon>
        <taxon>Basidiobolaceae</taxon>
        <taxon>Basidiobolus</taxon>
    </lineage>
</organism>
<dbReference type="CDD" id="cd05327">
    <property type="entry name" value="retinol-DH_like_SDR_c_like"/>
    <property type="match status" value="1"/>
</dbReference>
<keyword evidence="2" id="KW-0560">Oxidoreductase</keyword>
<gene>
    <name evidence="3" type="ORF">K7432_007513</name>
</gene>
<dbReference type="Proteomes" id="UP001479436">
    <property type="component" value="Unassembled WGS sequence"/>
</dbReference>
<evidence type="ECO:0000313" key="3">
    <source>
        <dbReference type="EMBL" id="KAK9764750.1"/>
    </source>
</evidence>
<dbReference type="Gene3D" id="3.40.50.720">
    <property type="entry name" value="NAD(P)-binding Rossmann-like Domain"/>
    <property type="match status" value="1"/>
</dbReference>
<reference evidence="3 4" key="1">
    <citation type="submission" date="2023-04" db="EMBL/GenBank/DDBJ databases">
        <title>Genome of Basidiobolus ranarum AG-B5.</title>
        <authorList>
            <person name="Stajich J.E."/>
            <person name="Carter-House D."/>
            <person name="Gryganskyi A."/>
        </authorList>
    </citation>
    <scope>NUCLEOTIDE SEQUENCE [LARGE SCALE GENOMIC DNA]</scope>
    <source>
        <strain evidence="3 4">AG-B5</strain>
    </source>
</reference>
<dbReference type="Pfam" id="PF00106">
    <property type="entry name" value="adh_short"/>
    <property type="match status" value="1"/>
</dbReference>
<dbReference type="EMBL" id="JASJQH010000374">
    <property type="protein sequence ID" value="KAK9764750.1"/>
    <property type="molecule type" value="Genomic_DNA"/>
</dbReference>
<evidence type="ECO:0000256" key="1">
    <source>
        <dbReference type="ARBA" id="ARBA00006484"/>
    </source>
</evidence>
<evidence type="ECO:0000313" key="4">
    <source>
        <dbReference type="Proteomes" id="UP001479436"/>
    </source>
</evidence>
<keyword evidence="4" id="KW-1185">Reference proteome</keyword>
<dbReference type="PRINTS" id="PR00081">
    <property type="entry name" value="GDHRDH"/>
</dbReference>
<comment type="caution">
    <text evidence="3">The sequence shown here is derived from an EMBL/GenBank/DDBJ whole genome shotgun (WGS) entry which is preliminary data.</text>
</comment>
<evidence type="ECO:0000256" key="2">
    <source>
        <dbReference type="ARBA" id="ARBA00023002"/>
    </source>
</evidence>